<keyword evidence="1 6" id="KW-0547">Nucleotide-binding</keyword>
<evidence type="ECO:0000313" key="9">
    <source>
        <dbReference type="Proteomes" id="UP001056109"/>
    </source>
</evidence>
<feature type="domain" description="YjeF C-terminal" evidence="7">
    <location>
        <begin position="7"/>
        <end position="274"/>
    </location>
</feature>
<protein>
    <recommendedName>
        <fullName evidence="6">ADP-dependent (S)-NAD(P)H-hydrate dehydratase</fullName>
        <ecNumber evidence="6">4.2.1.136</ecNumber>
    </recommendedName>
    <alternativeName>
        <fullName evidence="6">ADP-dependent NAD(P)HX dehydratase</fullName>
    </alternativeName>
</protein>
<feature type="binding site" evidence="6">
    <location>
        <position position="205"/>
    </location>
    <ligand>
        <name>AMP</name>
        <dbReference type="ChEBI" id="CHEBI:456215"/>
    </ligand>
</feature>
<feature type="binding site" evidence="6">
    <location>
        <position position="42"/>
    </location>
    <ligand>
        <name>(6S)-NADPHX</name>
        <dbReference type="ChEBI" id="CHEBI:64076"/>
    </ligand>
</feature>
<keyword evidence="3 6" id="KW-0521">NADP</keyword>
<keyword evidence="9" id="KW-1185">Reference proteome</keyword>
<accession>A0ABY5AFS5</accession>
<dbReference type="SUPFAM" id="SSF53613">
    <property type="entry name" value="Ribokinase-like"/>
    <property type="match status" value="1"/>
</dbReference>
<evidence type="ECO:0000256" key="4">
    <source>
        <dbReference type="ARBA" id="ARBA00023027"/>
    </source>
</evidence>
<feature type="binding site" evidence="6">
    <location>
        <position position="89"/>
    </location>
    <ligand>
        <name>(6S)-NADPHX</name>
        <dbReference type="ChEBI" id="CHEBI:64076"/>
    </ligand>
</feature>
<dbReference type="PANTHER" id="PTHR12592">
    <property type="entry name" value="ATP-DEPENDENT (S)-NAD(P)H-HYDRATE DEHYDRATASE FAMILY MEMBER"/>
    <property type="match status" value="1"/>
</dbReference>
<keyword evidence="2 6" id="KW-0067">ATP-binding</keyword>
<dbReference type="RefSeq" id="WP_252672933.1">
    <property type="nucleotide sequence ID" value="NZ_CP099547.1"/>
</dbReference>
<dbReference type="HAMAP" id="MF_01965">
    <property type="entry name" value="NADHX_dehydratase"/>
    <property type="match status" value="1"/>
</dbReference>
<dbReference type="CDD" id="cd01171">
    <property type="entry name" value="YXKO-related"/>
    <property type="match status" value="1"/>
</dbReference>
<gene>
    <name evidence="6" type="primary">nnrD</name>
    <name evidence="8" type="ORF">NG665_06620</name>
</gene>
<reference evidence="8" key="1">
    <citation type="submission" date="2022-06" db="EMBL/GenBank/DDBJ databases">
        <title>Complete Genome Sequence of Arcanobacterium pinnipediorum strain DSM 28752 isolated from a harbour seal.</title>
        <authorList>
            <person name="Borowiak M."/>
            <person name="Kreitlow A."/>
            <person name="Alssahen M."/>
            <person name="Malorny B."/>
            <person name="Laemmler C."/>
            <person name="Prenger-Berninghoff E."/>
            <person name="Siebert U."/>
            <person name="Ploetz M."/>
            <person name="Abdulmawjood A."/>
        </authorList>
    </citation>
    <scope>NUCLEOTIDE SEQUENCE</scope>
    <source>
        <strain evidence="8">DSM 28752</strain>
    </source>
</reference>
<comment type="subunit">
    <text evidence="6">Homotetramer.</text>
</comment>
<dbReference type="EC" id="4.2.1.136" evidence="6"/>
<feature type="binding site" evidence="6">
    <location>
        <position position="134"/>
    </location>
    <ligand>
        <name>(6S)-NADPHX</name>
        <dbReference type="ChEBI" id="CHEBI:64076"/>
    </ligand>
</feature>
<dbReference type="PANTHER" id="PTHR12592:SF0">
    <property type="entry name" value="ATP-DEPENDENT (S)-NAD(P)H-HYDRATE DEHYDRATASE"/>
    <property type="match status" value="1"/>
</dbReference>
<dbReference type="EMBL" id="CP099547">
    <property type="protein sequence ID" value="USR79059.1"/>
    <property type="molecule type" value="Genomic_DNA"/>
</dbReference>
<comment type="caution">
    <text evidence="6">Lacks conserved residue(s) required for the propagation of feature annotation.</text>
</comment>
<evidence type="ECO:0000259" key="7">
    <source>
        <dbReference type="PROSITE" id="PS51383"/>
    </source>
</evidence>
<keyword evidence="5 6" id="KW-0456">Lyase</keyword>
<comment type="similarity">
    <text evidence="6">Belongs to the NnrD/CARKD family.</text>
</comment>
<evidence type="ECO:0000256" key="6">
    <source>
        <dbReference type="HAMAP-Rule" id="MF_01965"/>
    </source>
</evidence>
<evidence type="ECO:0000313" key="8">
    <source>
        <dbReference type="EMBL" id="USR79059.1"/>
    </source>
</evidence>
<dbReference type="InterPro" id="IPR000631">
    <property type="entry name" value="CARKD"/>
</dbReference>
<dbReference type="InterPro" id="IPR029056">
    <property type="entry name" value="Ribokinase-like"/>
</dbReference>
<comment type="catalytic activity">
    <reaction evidence="6">
        <text>(6S)-NADPHX + ADP = AMP + phosphate + NADPH + H(+)</text>
        <dbReference type="Rhea" id="RHEA:32235"/>
        <dbReference type="ChEBI" id="CHEBI:15378"/>
        <dbReference type="ChEBI" id="CHEBI:43474"/>
        <dbReference type="ChEBI" id="CHEBI:57783"/>
        <dbReference type="ChEBI" id="CHEBI:64076"/>
        <dbReference type="ChEBI" id="CHEBI:456215"/>
        <dbReference type="ChEBI" id="CHEBI:456216"/>
        <dbReference type="EC" id="4.2.1.136"/>
    </reaction>
</comment>
<keyword evidence="4 6" id="KW-0520">NAD</keyword>
<organism evidence="8 9">
    <name type="scientific">Arcanobacterium pinnipediorum</name>
    <dbReference type="NCBI Taxonomy" id="1503041"/>
    <lineage>
        <taxon>Bacteria</taxon>
        <taxon>Bacillati</taxon>
        <taxon>Actinomycetota</taxon>
        <taxon>Actinomycetes</taxon>
        <taxon>Actinomycetales</taxon>
        <taxon>Actinomycetaceae</taxon>
        <taxon>Arcanobacterium</taxon>
    </lineage>
</organism>
<comment type="catalytic activity">
    <reaction evidence="6">
        <text>(6S)-NADHX + ADP = AMP + phosphate + NADH + H(+)</text>
        <dbReference type="Rhea" id="RHEA:32223"/>
        <dbReference type="ChEBI" id="CHEBI:15378"/>
        <dbReference type="ChEBI" id="CHEBI:43474"/>
        <dbReference type="ChEBI" id="CHEBI:57945"/>
        <dbReference type="ChEBI" id="CHEBI:64074"/>
        <dbReference type="ChEBI" id="CHEBI:456215"/>
        <dbReference type="ChEBI" id="CHEBI:456216"/>
        <dbReference type="EC" id="4.2.1.136"/>
    </reaction>
</comment>
<name>A0ABY5AFS5_9ACTO</name>
<evidence type="ECO:0000256" key="2">
    <source>
        <dbReference type="ARBA" id="ARBA00022840"/>
    </source>
</evidence>
<evidence type="ECO:0000256" key="1">
    <source>
        <dbReference type="ARBA" id="ARBA00022741"/>
    </source>
</evidence>
<proteinExistence type="inferred from homology"/>
<comment type="function">
    <text evidence="6">Catalyzes the dehydration of the S-form of NAD(P)HX at the expense of ADP, which is converted to AMP. Together with NAD(P)HX epimerase, which catalyzes the epimerization of the S- and R-forms, the enzyme allows the repair of both epimers of NAD(P)HX, a damaged form of NAD(P)H that is a result of enzymatic or heat-dependent hydration.</text>
</comment>
<feature type="binding site" evidence="6">
    <location>
        <position position="206"/>
    </location>
    <ligand>
        <name>(6S)-NADPHX</name>
        <dbReference type="ChEBI" id="CHEBI:64076"/>
    </ligand>
</feature>
<dbReference type="Pfam" id="PF01256">
    <property type="entry name" value="Carb_kinase"/>
    <property type="match status" value="1"/>
</dbReference>
<evidence type="ECO:0000256" key="3">
    <source>
        <dbReference type="ARBA" id="ARBA00022857"/>
    </source>
</evidence>
<dbReference type="Gene3D" id="3.40.1190.20">
    <property type="match status" value="1"/>
</dbReference>
<evidence type="ECO:0000256" key="5">
    <source>
        <dbReference type="ARBA" id="ARBA00023239"/>
    </source>
</evidence>
<sequence length="279" mass="28903">MAVSSVTDDDIRRWWPIPGADDHKYTRGVLGVVTGSAQYPGAGVLSVGAALSCGPGMVRYLGTSPLVISRYPEVVPIFGQVQAWLIGSGISAEEDMTVPIDTVVDSGLPAVFDAGGLNMIGQRRLSPHHVLTPHPGELAELLRARGEDVSRAQVENDMVSYTRLAAKLTGAVVATTANNDVIADPVGKVFIQSGATSWRATAGAGDVYAGIVGALLTLWQAQQRSAVDAAWLAAAGAYLHGRAANLAAGANAGVGYPIKASNISDALGPIICQILNPLR</sequence>
<dbReference type="Proteomes" id="UP001056109">
    <property type="component" value="Chromosome"/>
</dbReference>
<comment type="cofactor">
    <cofactor evidence="6">
        <name>Mg(2+)</name>
        <dbReference type="ChEBI" id="CHEBI:18420"/>
    </cofactor>
</comment>
<dbReference type="PROSITE" id="PS51383">
    <property type="entry name" value="YJEF_C_3"/>
    <property type="match status" value="1"/>
</dbReference>